<name>A0A1X7UVT8_AMPQE</name>
<dbReference type="Pfam" id="PF23079">
    <property type="entry name" value="HTH_NOL4_2nd"/>
    <property type="match status" value="1"/>
</dbReference>
<reference evidence="4" key="1">
    <citation type="journal article" date="2010" name="Nature">
        <title>The Amphimedon queenslandica genome and the evolution of animal complexity.</title>
        <authorList>
            <person name="Srivastava M."/>
            <person name="Simakov O."/>
            <person name="Chapman J."/>
            <person name="Fahey B."/>
            <person name="Gauthier M.E."/>
            <person name="Mitros T."/>
            <person name="Richards G.S."/>
            <person name="Conaco C."/>
            <person name="Dacre M."/>
            <person name="Hellsten U."/>
            <person name="Larroux C."/>
            <person name="Putnam N.H."/>
            <person name="Stanke M."/>
            <person name="Adamska M."/>
            <person name="Darling A."/>
            <person name="Degnan S.M."/>
            <person name="Oakley T.H."/>
            <person name="Plachetzki D.C."/>
            <person name="Zhai Y."/>
            <person name="Adamski M."/>
            <person name="Calcino A."/>
            <person name="Cummins S.F."/>
            <person name="Goodstein D.M."/>
            <person name="Harris C."/>
            <person name="Jackson D.J."/>
            <person name="Leys S.P."/>
            <person name="Shu S."/>
            <person name="Woodcroft B.J."/>
            <person name="Vervoort M."/>
            <person name="Kosik K.S."/>
            <person name="Manning G."/>
            <person name="Degnan B.M."/>
            <person name="Rokhsar D.S."/>
        </authorList>
    </citation>
    <scope>NUCLEOTIDE SEQUENCE [LARGE SCALE GENOMIC DNA]</scope>
</reference>
<protein>
    <recommendedName>
        <fullName evidence="2">Nucleolar protein 4 helical domain-containing protein</fullName>
    </recommendedName>
</protein>
<dbReference type="InterPro" id="IPR039788">
    <property type="entry name" value="NOL4/NOL4L"/>
</dbReference>
<dbReference type="InParanoid" id="A0A1X7UVT8"/>
<dbReference type="EnsemblMetazoa" id="Aqu2.1.31492_001">
    <property type="protein sequence ID" value="Aqu2.1.31492_001"/>
    <property type="gene ID" value="Aqu2.1.31492"/>
</dbReference>
<dbReference type="KEGG" id="aqu:105312804"/>
<dbReference type="eggNOG" id="ENOG502QR3R">
    <property type="taxonomic scope" value="Eukaryota"/>
</dbReference>
<organism evidence="3">
    <name type="scientific">Amphimedon queenslandica</name>
    <name type="common">Sponge</name>
    <dbReference type="NCBI Taxonomy" id="400682"/>
    <lineage>
        <taxon>Eukaryota</taxon>
        <taxon>Metazoa</taxon>
        <taxon>Porifera</taxon>
        <taxon>Demospongiae</taxon>
        <taxon>Heteroscleromorpha</taxon>
        <taxon>Haplosclerida</taxon>
        <taxon>Niphatidae</taxon>
        <taxon>Amphimedon</taxon>
    </lineage>
</organism>
<evidence type="ECO:0000256" key="1">
    <source>
        <dbReference type="SAM" id="MobiDB-lite"/>
    </source>
</evidence>
<gene>
    <name evidence="3" type="primary">105312804</name>
</gene>
<dbReference type="AlphaFoldDB" id="A0A1X7UVT8"/>
<dbReference type="PANTHER" id="PTHR12449:SF22">
    <property type="entry name" value="NUCLEOLAR PROTEIN 4"/>
    <property type="match status" value="1"/>
</dbReference>
<reference evidence="3" key="2">
    <citation type="submission" date="2017-05" db="UniProtKB">
        <authorList>
            <consortium name="EnsemblMetazoa"/>
        </authorList>
    </citation>
    <scope>IDENTIFICATION</scope>
</reference>
<dbReference type="EnsemblMetazoa" id="XM_011405726.2">
    <property type="protein sequence ID" value="XP_011404028.1"/>
    <property type="gene ID" value="LOC105312804"/>
</dbReference>
<dbReference type="OrthoDB" id="10047222at2759"/>
<keyword evidence="4" id="KW-1185">Reference proteome</keyword>
<evidence type="ECO:0000313" key="3">
    <source>
        <dbReference type="EnsemblMetazoa" id="Aqu2.1.31492_001"/>
    </source>
</evidence>
<evidence type="ECO:0000259" key="2">
    <source>
        <dbReference type="Pfam" id="PF23079"/>
    </source>
</evidence>
<dbReference type="STRING" id="400682.A0A1X7UVT8"/>
<feature type="domain" description="Nucleolar protein 4 helical" evidence="2">
    <location>
        <begin position="108"/>
        <end position="174"/>
    </location>
</feature>
<accession>A0A1X7UVT8</accession>
<feature type="region of interest" description="Disordered" evidence="1">
    <location>
        <begin position="1"/>
        <end position="107"/>
    </location>
</feature>
<dbReference type="Proteomes" id="UP000007879">
    <property type="component" value="Unassembled WGS sequence"/>
</dbReference>
<dbReference type="InterPro" id="IPR056549">
    <property type="entry name" value="HTH_NOL4"/>
</dbReference>
<sequence length="373" mass="39670">MATEDHQLQFGTSYDQDDREVESLTTPPPPAGISPGITVITAPPEIQETSLPKANPYAYLDVVKGSPSPGLGDPSDEDDSDHGGTSSDIYTQHMKGRVSPSPYTANTERARQFNTYVRSLIEERLDTLIPISHQPRDLIHQIIMDTNSRFPEFSSSVRKRIRTYLKSYRRSKRVKDMQAAAAIGHQYNSNASASGNGNTNTPSLSNGMITAKVNTTKTTTGAKEDSPLINIASISLPAELLNHKQNSSSPTSAIISINSLGGALLGGGVDKDGPLAKKPKLAPVAPVPVSSIAPPVTKSVTSPAVNNSNAVGGAKPVIPAAKVPTTNDDLSTNEVSTLKQLIQGYRESAGFLNRAADQLEEMLLKEHPDAAGL</sequence>
<proteinExistence type="predicted"/>
<evidence type="ECO:0000313" key="4">
    <source>
        <dbReference type="Proteomes" id="UP000007879"/>
    </source>
</evidence>
<dbReference type="PANTHER" id="PTHR12449">
    <property type="entry name" value="DEATH DOMAIN-CONTAINING PROTEIN"/>
    <property type="match status" value="1"/>
</dbReference>